<keyword evidence="2" id="KW-0472">Membrane</keyword>
<accession>A0ABV0GS44</accession>
<feature type="transmembrane region" description="Helical" evidence="2">
    <location>
        <begin position="20"/>
        <end position="38"/>
    </location>
</feature>
<feature type="compositionally biased region" description="Basic and acidic residues" evidence="1">
    <location>
        <begin position="92"/>
        <end position="110"/>
    </location>
</feature>
<keyword evidence="2" id="KW-0812">Transmembrane</keyword>
<evidence type="ECO:0000256" key="1">
    <source>
        <dbReference type="SAM" id="MobiDB-lite"/>
    </source>
</evidence>
<feature type="region of interest" description="Disordered" evidence="1">
    <location>
        <begin position="89"/>
        <end position="130"/>
    </location>
</feature>
<dbReference type="RefSeq" id="WP_347782426.1">
    <property type="nucleotide sequence ID" value="NZ_JBBMFV010000004.1"/>
</dbReference>
<proteinExistence type="predicted"/>
<evidence type="ECO:0000256" key="2">
    <source>
        <dbReference type="SAM" id="Phobius"/>
    </source>
</evidence>
<reference evidence="3 4" key="1">
    <citation type="journal article" date="2024" name="Appl. Microbiol. Biotechnol.">
        <title>Biosynthetic gene clusters with biotechnological applications in novel Antarctic isolates from Actinomycetota.</title>
        <authorList>
            <person name="Bruna P."/>
            <person name="Nunez-Montero K."/>
            <person name="Contreras M.J."/>
            <person name="Leal K."/>
            <person name="Garcia M."/>
            <person name="Abanto M."/>
            <person name="Barrientos L."/>
        </authorList>
    </citation>
    <scope>NUCLEOTIDE SEQUENCE [LARGE SCALE GENOMIC DNA]</scope>
    <source>
        <strain evidence="3 4">Se16.17</strain>
    </source>
</reference>
<feature type="transmembrane region" description="Helical" evidence="2">
    <location>
        <begin position="58"/>
        <end position="82"/>
    </location>
</feature>
<keyword evidence="2" id="KW-1133">Transmembrane helix</keyword>
<protein>
    <recommendedName>
        <fullName evidence="5">Transmembrane protein</fullName>
    </recommendedName>
</protein>
<sequence length="130" mass="14339">MPSGKSAKYSEWPWNRPWPWLLFIAPTGLLLGTIWMYTGGCGQAVGTGEFDSCQSAPFLGYPVTWTATAAMALFLAWSLVGLGKALRYSRKPSRDRVFPEPRLPEPHLPEQRLPGTTGHRGSSKPDHGVQ</sequence>
<name>A0ABV0GS44_PAENI</name>
<gene>
    <name evidence="3" type="ORF">V3C41_09430</name>
</gene>
<evidence type="ECO:0000313" key="3">
    <source>
        <dbReference type="EMBL" id="MEO3941289.1"/>
    </source>
</evidence>
<keyword evidence="4" id="KW-1185">Reference proteome</keyword>
<evidence type="ECO:0008006" key="5">
    <source>
        <dbReference type="Google" id="ProtNLM"/>
    </source>
</evidence>
<dbReference type="EMBL" id="JBBMFV010000004">
    <property type="protein sequence ID" value="MEO3941289.1"/>
    <property type="molecule type" value="Genomic_DNA"/>
</dbReference>
<dbReference type="Proteomes" id="UP001448614">
    <property type="component" value="Unassembled WGS sequence"/>
</dbReference>
<evidence type="ECO:0000313" key="4">
    <source>
        <dbReference type="Proteomes" id="UP001448614"/>
    </source>
</evidence>
<comment type="caution">
    <text evidence="3">The sequence shown here is derived from an EMBL/GenBank/DDBJ whole genome shotgun (WGS) entry which is preliminary data.</text>
</comment>
<organism evidence="3 4">
    <name type="scientific">Paenarthrobacter nicotinovorans</name>
    <name type="common">Arthrobacter nicotinovorans</name>
    <dbReference type="NCBI Taxonomy" id="29320"/>
    <lineage>
        <taxon>Bacteria</taxon>
        <taxon>Bacillati</taxon>
        <taxon>Actinomycetota</taxon>
        <taxon>Actinomycetes</taxon>
        <taxon>Micrococcales</taxon>
        <taxon>Micrococcaceae</taxon>
        <taxon>Paenarthrobacter</taxon>
    </lineage>
</organism>